<reference evidence="2 3" key="1">
    <citation type="submission" date="2013-08" db="EMBL/GenBank/DDBJ databases">
        <authorList>
            <person name="Durkin A.S."/>
            <person name="Haft D.R."/>
            <person name="McCorrison J."/>
            <person name="Torralba M."/>
            <person name="Gillis M."/>
            <person name="Haft D.H."/>
            <person name="Methe B."/>
            <person name="Sutton G."/>
            <person name="Nelson K.E."/>
        </authorList>
    </citation>
    <scope>NUCLEOTIDE SEQUENCE [LARGE SCALE GENOMIC DNA]</scope>
    <source>
        <strain evidence="2 3">F0195</strain>
    </source>
</reference>
<dbReference type="EMBL" id="AWEZ01000017">
    <property type="protein sequence ID" value="ERL10050.1"/>
    <property type="molecule type" value="Genomic_DNA"/>
</dbReference>
<evidence type="ECO:0000313" key="2">
    <source>
        <dbReference type="EMBL" id="ERL10050.1"/>
    </source>
</evidence>
<name>U2TUK8_9ACTN</name>
<dbReference type="Proteomes" id="UP000016638">
    <property type="component" value="Unassembled WGS sequence"/>
</dbReference>
<evidence type="ECO:0000256" key="1">
    <source>
        <dbReference type="ARBA" id="ARBA00005806"/>
    </source>
</evidence>
<dbReference type="PANTHER" id="PTHR30548">
    <property type="entry name" value="2-HYDROXYGLUTARYL-COA DEHYDRATASE, D-COMPONENT-RELATED"/>
    <property type="match status" value="1"/>
</dbReference>
<dbReference type="EC" id="4.2.1.-" evidence="2"/>
<dbReference type="GO" id="GO:0016836">
    <property type="term" value="F:hydro-lyase activity"/>
    <property type="evidence" value="ECO:0007669"/>
    <property type="project" value="UniProtKB-ARBA"/>
</dbReference>
<comment type="caution">
    <text evidence="2">The sequence shown here is derived from an EMBL/GenBank/DDBJ whole genome shotgun (WGS) entry which is preliminary data.</text>
</comment>
<evidence type="ECO:0000313" key="3">
    <source>
        <dbReference type="Proteomes" id="UP000016638"/>
    </source>
</evidence>
<dbReference type="PATRIC" id="fig|1125712.3.peg.498"/>
<dbReference type="AlphaFoldDB" id="U2TUK8"/>
<comment type="similarity">
    <text evidence="1">Belongs to the FldB/FldC dehydratase alpha/beta subunit family.</text>
</comment>
<accession>U2TUK8</accession>
<dbReference type="Gene3D" id="3.40.50.11890">
    <property type="match status" value="1"/>
</dbReference>
<dbReference type="Pfam" id="PF06050">
    <property type="entry name" value="HGD-D"/>
    <property type="match status" value="1"/>
</dbReference>
<keyword evidence="2" id="KW-0456">Lyase</keyword>
<dbReference type="PANTHER" id="PTHR30548:SF2">
    <property type="entry name" value="2-HYDROXYACYL-COA DEHYDRATASE,D-COMPONENT"/>
    <property type="match status" value="1"/>
</dbReference>
<proteinExistence type="inferred from homology"/>
<protein>
    <submittedName>
        <fullName evidence="2">2-hydroxyglutaryl-CoA dehydratase, D-component</fullName>
        <ecNumber evidence="2">4.2.1.-</ecNumber>
    </submittedName>
</protein>
<dbReference type="eggNOG" id="COG1775">
    <property type="taxonomic scope" value="Bacteria"/>
</dbReference>
<dbReference type="InterPro" id="IPR010327">
    <property type="entry name" value="FldB/FldC_alpha/beta"/>
</dbReference>
<dbReference type="RefSeq" id="WP_021725343.1">
    <property type="nucleotide sequence ID" value="NZ_AWEZ01000017.1"/>
</dbReference>
<organism evidence="2 3">
    <name type="scientific">Olsenella profusa F0195</name>
    <dbReference type="NCBI Taxonomy" id="1125712"/>
    <lineage>
        <taxon>Bacteria</taxon>
        <taxon>Bacillati</taxon>
        <taxon>Actinomycetota</taxon>
        <taxon>Coriobacteriia</taxon>
        <taxon>Coriobacteriales</taxon>
        <taxon>Atopobiaceae</taxon>
        <taxon>Olsenella</taxon>
    </lineage>
</organism>
<dbReference type="Gene3D" id="3.40.50.11900">
    <property type="match status" value="1"/>
</dbReference>
<dbReference type="STRING" id="1125712.HMPREF1316_1464"/>
<keyword evidence="3" id="KW-1185">Reference proteome</keyword>
<sequence length="437" mass="48717">MAQRSVGDRIIGWYGDVAARNLESRPDRVRQWLMMGFKLMARKSRLLPDGRFLRSGREGYALFMNSVVDAMADAENSVITSIFMPNELFRALHLMPVTAEAVASFVSGAQAESAFIGQAEGAGFPETYCSYHRVLMGLATSGILRPRRYLAATSVACDANNLTFRELARRWDVPFAYVDVPYETTRDSIGYVADQLRAVARDVGEAYGRTLDEELLHEMVTRSLTTQDTLAESLPLRRGRYLANTMTLDMMEMLDLMLSLGTPEAARLASHMCEDYREAPAYRGINLVWAHVSPYFLGSIAEHIDHSQEAQIVASDMMFNHVPAPGEERLFGADHPFEAMAERVSRSCFNGPAERRVRCLSRLARKTGADGVVVFCHWGCKQTAGAAQLMRTRLEAEGLPVLVLDGDACERANCMEGQMSTRLSAFLELLRTRREGT</sequence>
<gene>
    <name evidence="2" type="ORF">HMPREF1316_1464</name>
</gene>